<feature type="domain" description="CHK kinase-like" evidence="1">
    <location>
        <begin position="130"/>
        <end position="347"/>
    </location>
</feature>
<sequence length="440" mass="50066">MADNQITKEFLESVLKCKIDKFTVNAGSSLGDGYTCTLFAVDLWRNGSEVAESVLIKTYPLVEARQGFLESMDLFVRELRVYDTLIPELLQFQVPLDVPVVKPPLAPFIAGQFIEAGQRTGKWTPVENCIVMPDLRKTGNFRLRDRFQGLDLDHFKLVMEAQATLHALSWVYKNKCLDEGALQDKFPFLAQKELPEMAAIFKNMANSNCENADKIVNDPKLSEGIEHLKTVAFDVCELYFGMKIGEPTVHTKDTVLRVKMPTVENEEPWLVLLHGDAWSNNMLFRYDEKTGKPVEVILVDLQITREGDPMSDIVYALYASTSQSLRQKHLTSMLHIYYDTFTEICKTFSVPPLPGWSWEELNRRFHRAKIFGAYMSVSLLPTILKNSEELLSMDQVSEGKKTTEDLIEVFAELSKNSKGNPILTQRLREVMEDFVSDGVL</sequence>
<keyword evidence="3" id="KW-1185">Reference proteome</keyword>
<proteinExistence type="predicted"/>
<evidence type="ECO:0000259" key="1">
    <source>
        <dbReference type="SMART" id="SM00587"/>
    </source>
</evidence>
<dbReference type="AlphaFoldDB" id="A0A8J2J9K7"/>
<evidence type="ECO:0000313" key="3">
    <source>
        <dbReference type="Proteomes" id="UP000708208"/>
    </source>
</evidence>
<dbReference type="SMART" id="SM00587">
    <property type="entry name" value="CHK"/>
    <property type="match status" value="1"/>
</dbReference>
<dbReference type="PANTHER" id="PTHR11012">
    <property type="entry name" value="PROTEIN KINASE-LIKE DOMAIN-CONTAINING"/>
    <property type="match status" value="1"/>
</dbReference>
<dbReference type="InterPro" id="IPR004119">
    <property type="entry name" value="EcKL"/>
</dbReference>
<evidence type="ECO:0000313" key="2">
    <source>
        <dbReference type="EMBL" id="CAG7700781.1"/>
    </source>
</evidence>
<protein>
    <recommendedName>
        <fullName evidence="1">CHK kinase-like domain-containing protein</fullName>
    </recommendedName>
</protein>
<dbReference type="Pfam" id="PF02958">
    <property type="entry name" value="EcKL"/>
    <property type="match status" value="1"/>
</dbReference>
<dbReference type="PANTHER" id="PTHR11012:SF30">
    <property type="entry name" value="PROTEIN KINASE-LIKE DOMAIN-CONTAINING"/>
    <property type="match status" value="1"/>
</dbReference>
<dbReference type="OrthoDB" id="190089at2759"/>
<name>A0A8J2J9K7_9HEXA</name>
<gene>
    <name evidence="2" type="ORF">AFUS01_LOCUS4283</name>
</gene>
<comment type="caution">
    <text evidence="2">The sequence shown here is derived from an EMBL/GenBank/DDBJ whole genome shotgun (WGS) entry which is preliminary data.</text>
</comment>
<accession>A0A8J2J9K7</accession>
<dbReference type="InterPro" id="IPR015897">
    <property type="entry name" value="CHK_kinase-like"/>
</dbReference>
<reference evidence="2" key="1">
    <citation type="submission" date="2021-06" db="EMBL/GenBank/DDBJ databases">
        <authorList>
            <person name="Hodson N. C."/>
            <person name="Mongue J. A."/>
            <person name="Jaron S. K."/>
        </authorList>
    </citation>
    <scope>NUCLEOTIDE SEQUENCE</scope>
</reference>
<organism evidence="2 3">
    <name type="scientific">Allacma fusca</name>
    <dbReference type="NCBI Taxonomy" id="39272"/>
    <lineage>
        <taxon>Eukaryota</taxon>
        <taxon>Metazoa</taxon>
        <taxon>Ecdysozoa</taxon>
        <taxon>Arthropoda</taxon>
        <taxon>Hexapoda</taxon>
        <taxon>Collembola</taxon>
        <taxon>Symphypleona</taxon>
        <taxon>Sminthuridae</taxon>
        <taxon>Allacma</taxon>
    </lineage>
</organism>
<dbReference type="Proteomes" id="UP000708208">
    <property type="component" value="Unassembled WGS sequence"/>
</dbReference>
<dbReference type="EMBL" id="CAJVCH010026639">
    <property type="protein sequence ID" value="CAG7700781.1"/>
    <property type="molecule type" value="Genomic_DNA"/>
</dbReference>